<name>V5SHC9_9HYPH</name>
<dbReference type="Pfam" id="PF13302">
    <property type="entry name" value="Acetyltransf_3"/>
    <property type="match status" value="1"/>
</dbReference>
<protein>
    <recommendedName>
        <fullName evidence="1">N-acetyltransferase domain-containing protein</fullName>
    </recommendedName>
</protein>
<gene>
    <name evidence="2" type="ORF">W911_04510</name>
</gene>
<dbReference type="Gene3D" id="3.40.630.30">
    <property type="match status" value="1"/>
</dbReference>
<dbReference type="AlphaFoldDB" id="V5SHC9"/>
<proteinExistence type="predicted"/>
<reference evidence="2 3" key="1">
    <citation type="journal article" date="2014" name="Genome Announc.">
        <title>Complete Genome Sequence of Hyphomicrobium nitrativorans Strain NL23, a Denitrifying Bacterium Isolated from Biofilm of a Methanol-Fed Denitrification System Treating Seawater at the Montreal Biodome.</title>
        <authorList>
            <person name="Martineau C."/>
            <person name="Villeneuve C."/>
            <person name="Mauffrey F."/>
            <person name="Villemur R."/>
        </authorList>
    </citation>
    <scope>NUCLEOTIDE SEQUENCE [LARGE SCALE GENOMIC DNA]</scope>
    <source>
        <strain evidence="2">NL23</strain>
    </source>
</reference>
<dbReference type="SUPFAM" id="SSF55729">
    <property type="entry name" value="Acyl-CoA N-acyltransferases (Nat)"/>
    <property type="match status" value="1"/>
</dbReference>
<dbReference type="EMBL" id="CP006912">
    <property type="protein sequence ID" value="AHB49943.1"/>
    <property type="molecule type" value="Genomic_DNA"/>
</dbReference>
<sequence length="215" mass="24152">MSAGEISWCRANDVALAYCPIHHGLVPLDCIDDMPVPQFSGTRSAQFPRPALGRLVFRRWLASDAETFAALLGNERVWRYLPDPFPGEITRRAAEDLIALSNEAQHHDVYAVEHEAAVVGQARLLFDVASLARDTAEISYWLGDRHWGQGRGTAIVVAFVRDSFSRWPELRTIVARVHKDNHASARVLTKTGFRADRATLTDLWQLYYIARPSAN</sequence>
<dbReference type="GO" id="GO:0016747">
    <property type="term" value="F:acyltransferase activity, transferring groups other than amino-acyl groups"/>
    <property type="evidence" value="ECO:0007669"/>
    <property type="project" value="InterPro"/>
</dbReference>
<dbReference type="Proteomes" id="UP000018542">
    <property type="component" value="Chromosome"/>
</dbReference>
<dbReference type="PANTHER" id="PTHR43328">
    <property type="entry name" value="ACETYLTRANSFERASE-RELATED"/>
    <property type="match status" value="1"/>
</dbReference>
<organism evidence="2 3">
    <name type="scientific">Hyphomicrobium nitrativorans NL23</name>
    <dbReference type="NCBI Taxonomy" id="1029756"/>
    <lineage>
        <taxon>Bacteria</taxon>
        <taxon>Pseudomonadati</taxon>
        <taxon>Pseudomonadota</taxon>
        <taxon>Alphaproteobacteria</taxon>
        <taxon>Hyphomicrobiales</taxon>
        <taxon>Hyphomicrobiaceae</taxon>
        <taxon>Hyphomicrobium</taxon>
    </lineage>
</organism>
<dbReference type="HOGENOM" id="CLU_1174719_0_0_5"/>
<dbReference type="PROSITE" id="PS51186">
    <property type="entry name" value="GNAT"/>
    <property type="match status" value="1"/>
</dbReference>
<dbReference type="PATRIC" id="fig|1029756.8.peg.943"/>
<dbReference type="PANTHER" id="PTHR43328:SF1">
    <property type="entry name" value="N-ACETYLTRANSFERASE DOMAIN-CONTAINING PROTEIN"/>
    <property type="match status" value="1"/>
</dbReference>
<evidence type="ECO:0000313" key="2">
    <source>
        <dbReference type="EMBL" id="AHB49943.1"/>
    </source>
</evidence>
<dbReference type="KEGG" id="hni:W911_04510"/>
<dbReference type="STRING" id="1029756.W911_04510"/>
<keyword evidence="3" id="KW-1185">Reference proteome</keyword>
<accession>V5SHC9</accession>
<dbReference type="InterPro" id="IPR016181">
    <property type="entry name" value="Acyl_CoA_acyltransferase"/>
</dbReference>
<feature type="domain" description="N-acetyltransferase" evidence="1">
    <location>
        <begin position="55"/>
        <end position="213"/>
    </location>
</feature>
<dbReference type="InterPro" id="IPR000182">
    <property type="entry name" value="GNAT_dom"/>
</dbReference>
<evidence type="ECO:0000259" key="1">
    <source>
        <dbReference type="PROSITE" id="PS51186"/>
    </source>
</evidence>
<evidence type="ECO:0000313" key="3">
    <source>
        <dbReference type="Proteomes" id="UP000018542"/>
    </source>
</evidence>